<evidence type="ECO:0000256" key="1">
    <source>
        <dbReference type="SAM" id="Phobius"/>
    </source>
</evidence>
<keyword evidence="1" id="KW-1133">Transmembrane helix</keyword>
<feature type="transmembrane region" description="Helical" evidence="1">
    <location>
        <begin position="357"/>
        <end position="377"/>
    </location>
</feature>
<gene>
    <name evidence="2" type="ORF">SAMN05444955_108194</name>
</gene>
<keyword evidence="1" id="KW-0812">Transmembrane</keyword>
<keyword evidence="1" id="KW-0472">Membrane</keyword>
<accession>A0A1H8FGM8</accession>
<dbReference type="Proteomes" id="UP000199695">
    <property type="component" value="Unassembled WGS sequence"/>
</dbReference>
<organism evidence="2 3">
    <name type="scientific">Lihuaxuella thermophila</name>
    <dbReference type="NCBI Taxonomy" id="1173111"/>
    <lineage>
        <taxon>Bacteria</taxon>
        <taxon>Bacillati</taxon>
        <taxon>Bacillota</taxon>
        <taxon>Bacilli</taxon>
        <taxon>Bacillales</taxon>
        <taxon>Thermoactinomycetaceae</taxon>
        <taxon>Lihuaxuella</taxon>
    </lineage>
</organism>
<protein>
    <submittedName>
        <fullName evidence="2">Na+-driven multidrug efflux pump</fullName>
    </submittedName>
</protein>
<sequence>MNLMLKQVLFSNYRSISFKELAFFFLPLGFSSLLVNLSHILINATLARSPYPEATIASYAVAMSLFGLFEKPVVLLRQTCSALVRDRISFAAMSKVTAYTLAAIFLLSLLIAYSPLSEWIFRYGFGAEEALVNQTTAIYQILMFVTIFSGLRCLFHGIIIYNRLTKWLTVGMVIRLIVMGMVALFFIATEHVHDGRVGAIIFLIGMFIECSVAVWEGFRLRKAMPEEIPDHPVHSVRPIFTFYRPLIFASIIAVLISPIIHAFLGWTDEAVSALASFAIASNVSNMVLSFFTYGHQTVLNFYKQHPRDVIRFTAMISLLPALLLAAVSFTPVGPWFLTTIMGLSGELHSQSLLILRIYILFALVFPWLDFCNGLLMLNGLTRIMAYSQLANFTVVLVSAFSLALWQPEWNGMIGALALSLGVLAEFAVDSIALNRKGNKFAGIKRSAHG</sequence>
<evidence type="ECO:0000313" key="3">
    <source>
        <dbReference type="Proteomes" id="UP000199695"/>
    </source>
</evidence>
<feature type="transmembrane region" description="Helical" evidence="1">
    <location>
        <begin position="389"/>
        <end position="406"/>
    </location>
</feature>
<feature type="transmembrane region" description="Helical" evidence="1">
    <location>
        <begin position="21"/>
        <end position="42"/>
    </location>
</feature>
<dbReference type="AlphaFoldDB" id="A0A1H8FGM8"/>
<feature type="transmembrane region" description="Helical" evidence="1">
    <location>
        <begin position="54"/>
        <end position="76"/>
    </location>
</feature>
<feature type="transmembrane region" description="Helical" evidence="1">
    <location>
        <begin position="195"/>
        <end position="215"/>
    </location>
</feature>
<feature type="transmembrane region" description="Helical" evidence="1">
    <location>
        <begin position="312"/>
        <end position="337"/>
    </location>
</feature>
<reference evidence="2 3" key="1">
    <citation type="submission" date="2016-10" db="EMBL/GenBank/DDBJ databases">
        <authorList>
            <person name="de Groot N.N."/>
        </authorList>
    </citation>
    <scope>NUCLEOTIDE SEQUENCE [LARGE SCALE GENOMIC DNA]</scope>
    <source>
        <strain evidence="2 3">DSM 46701</strain>
    </source>
</reference>
<feature type="transmembrane region" description="Helical" evidence="1">
    <location>
        <begin position="96"/>
        <end position="116"/>
    </location>
</feature>
<keyword evidence="3" id="KW-1185">Reference proteome</keyword>
<feature type="transmembrane region" description="Helical" evidence="1">
    <location>
        <begin position="270"/>
        <end position="291"/>
    </location>
</feature>
<feature type="transmembrane region" description="Helical" evidence="1">
    <location>
        <begin position="412"/>
        <end position="433"/>
    </location>
</feature>
<evidence type="ECO:0000313" key="2">
    <source>
        <dbReference type="EMBL" id="SEN31001.1"/>
    </source>
</evidence>
<feature type="transmembrane region" description="Helical" evidence="1">
    <location>
        <begin position="136"/>
        <end position="155"/>
    </location>
</feature>
<feature type="transmembrane region" description="Helical" evidence="1">
    <location>
        <begin position="246"/>
        <end position="264"/>
    </location>
</feature>
<dbReference type="EMBL" id="FOCQ01000008">
    <property type="protein sequence ID" value="SEN31001.1"/>
    <property type="molecule type" value="Genomic_DNA"/>
</dbReference>
<feature type="transmembrane region" description="Helical" evidence="1">
    <location>
        <begin position="167"/>
        <end position="189"/>
    </location>
</feature>
<name>A0A1H8FGM8_9BACL</name>
<proteinExistence type="predicted"/>
<dbReference type="STRING" id="1173111.SAMN05444955_108194"/>